<reference evidence="3" key="1">
    <citation type="submission" date="2020-11" db="EMBL/GenBank/DDBJ databases">
        <title>Isolation and identification of active actinomycetes.</title>
        <authorList>
            <person name="Yu B."/>
        </authorList>
    </citation>
    <scope>NUCLEOTIDE SEQUENCE</scope>
    <source>
        <strain evidence="3">NEAU-YB345</strain>
    </source>
</reference>
<dbReference type="SUPFAM" id="SSF51735">
    <property type="entry name" value="NAD(P)-binding Rossmann-fold domains"/>
    <property type="match status" value="1"/>
</dbReference>
<evidence type="ECO:0000313" key="4">
    <source>
        <dbReference type="Proteomes" id="UP000657385"/>
    </source>
</evidence>
<dbReference type="PRINTS" id="PR00081">
    <property type="entry name" value="GDHRDH"/>
</dbReference>
<evidence type="ECO:0000256" key="1">
    <source>
        <dbReference type="ARBA" id="ARBA00006484"/>
    </source>
</evidence>
<evidence type="ECO:0000256" key="2">
    <source>
        <dbReference type="ARBA" id="ARBA00023002"/>
    </source>
</evidence>
<dbReference type="Pfam" id="PF13561">
    <property type="entry name" value="adh_short_C2"/>
    <property type="match status" value="1"/>
</dbReference>
<dbReference type="GO" id="GO:0016491">
    <property type="term" value="F:oxidoreductase activity"/>
    <property type="evidence" value="ECO:0007669"/>
    <property type="project" value="UniProtKB-KW"/>
</dbReference>
<dbReference type="InterPro" id="IPR036291">
    <property type="entry name" value="NAD(P)-bd_dom_sf"/>
</dbReference>
<dbReference type="Gene3D" id="3.40.50.720">
    <property type="entry name" value="NAD(P)-binding Rossmann-like Domain"/>
    <property type="match status" value="1"/>
</dbReference>
<gene>
    <name evidence="3" type="ORF">I2501_17845</name>
</gene>
<comment type="similarity">
    <text evidence="1">Belongs to the short-chain dehydrogenases/reductases (SDR) family.</text>
</comment>
<keyword evidence="4" id="KW-1185">Reference proteome</keyword>
<dbReference type="RefSeq" id="WP_196195077.1">
    <property type="nucleotide sequence ID" value="NZ_JADPRT010000007.1"/>
</dbReference>
<dbReference type="AlphaFoldDB" id="A0A931FDT1"/>
<comment type="caution">
    <text evidence="3">The sequence shown here is derived from an EMBL/GenBank/DDBJ whole genome shotgun (WGS) entry which is preliminary data.</text>
</comment>
<dbReference type="PANTHER" id="PTHR43477:SF1">
    <property type="entry name" value="DIHYDROANTICAPSIN 7-DEHYDROGENASE"/>
    <property type="match status" value="1"/>
</dbReference>
<dbReference type="PANTHER" id="PTHR43477">
    <property type="entry name" value="DIHYDROANTICAPSIN 7-DEHYDROGENASE"/>
    <property type="match status" value="1"/>
</dbReference>
<dbReference type="EMBL" id="JADPRT010000007">
    <property type="protein sequence ID" value="MBF9069888.1"/>
    <property type="molecule type" value="Genomic_DNA"/>
</dbReference>
<proteinExistence type="inferred from homology"/>
<name>A0A931FDT1_9ACTN</name>
<dbReference type="Proteomes" id="UP000657385">
    <property type="component" value="Unassembled WGS sequence"/>
</dbReference>
<protein>
    <submittedName>
        <fullName evidence="3">SDR family oxidoreductase</fullName>
    </submittedName>
</protein>
<dbReference type="InterPro" id="IPR051122">
    <property type="entry name" value="SDR_DHRS6-like"/>
</dbReference>
<organism evidence="3 4">
    <name type="scientific">Streptacidiphilus fuscans</name>
    <dbReference type="NCBI Taxonomy" id="2789292"/>
    <lineage>
        <taxon>Bacteria</taxon>
        <taxon>Bacillati</taxon>
        <taxon>Actinomycetota</taxon>
        <taxon>Actinomycetes</taxon>
        <taxon>Kitasatosporales</taxon>
        <taxon>Streptomycetaceae</taxon>
        <taxon>Streptacidiphilus</taxon>
    </lineage>
</organism>
<accession>A0A931FDT1</accession>
<dbReference type="InterPro" id="IPR002347">
    <property type="entry name" value="SDR_fam"/>
</dbReference>
<keyword evidence="2" id="KW-0560">Oxidoreductase</keyword>
<sequence length="247" mass="25297">MAHTSERVVILGGTSGIGLATADLLLDRGYEVVVAGRSEERLAQALKTLDAQGADRPVTGRAVDATDSGQLAAFFAEVGAFNHLVVTVTRNGGVTSLADLEAAEVRKHSEGKLLAHLLSVQAALGTLRADGSVTLVGAVSSQLSAPGLVVLGAMNAAVETASRILAAELAPRRVNAVSPGVIETPWWDWIPAEARAEAITGAAGATAVGRPGRAEEVAHAIGFLVENTYTTGVVLPVDGGARLNVQR</sequence>
<evidence type="ECO:0000313" key="3">
    <source>
        <dbReference type="EMBL" id="MBF9069888.1"/>
    </source>
</evidence>